<dbReference type="InterPro" id="IPR036291">
    <property type="entry name" value="NAD(P)-bd_dom_sf"/>
</dbReference>
<dbReference type="SUPFAM" id="SSF51735">
    <property type="entry name" value="NAD(P)-binding Rossmann-fold domains"/>
    <property type="match status" value="1"/>
</dbReference>
<evidence type="ECO:0000259" key="1">
    <source>
        <dbReference type="Pfam" id="PF01370"/>
    </source>
</evidence>
<evidence type="ECO:0000313" key="3">
    <source>
        <dbReference type="EMBL" id="QCZ52259.1"/>
    </source>
</evidence>
<proteinExistence type="predicted"/>
<dbReference type="InterPro" id="IPR001509">
    <property type="entry name" value="Epimerase_deHydtase"/>
</dbReference>
<evidence type="ECO:0000313" key="4">
    <source>
        <dbReference type="Proteomes" id="UP000217918"/>
    </source>
</evidence>
<dbReference type="EMBL" id="NVYO01000001">
    <property type="protein sequence ID" value="PBQ22722.1"/>
    <property type="molecule type" value="Genomic_DNA"/>
</dbReference>
<dbReference type="EMBL" id="CP031198">
    <property type="protein sequence ID" value="QCZ52259.1"/>
    <property type="molecule type" value="Genomic_DNA"/>
</dbReference>
<organism evidence="2 4">
    <name type="scientific">Levilactobacillus brevis</name>
    <name type="common">Lactobacillus brevis</name>
    <dbReference type="NCBI Taxonomy" id="1580"/>
    <lineage>
        <taxon>Bacteria</taxon>
        <taxon>Bacillati</taxon>
        <taxon>Bacillota</taxon>
        <taxon>Bacilli</taxon>
        <taxon>Lactobacillales</taxon>
        <taxon>Lactobacillaceae</taxon>
        <taxon>Levilactobacillus</taxon>
    </lineage>
</organism>
<dbReference type="GO" id="GO:0005737">
    <property type="term" value="C:cytoplasm"/>
    <property type="evidence" value="ECO:0007669"/>
    <property type="project" value="TreeGrafter"/>
</dbReference>
<dbReference type="Proteomes" id="UP000217918">
    <property type="component" value="Unassembled WGS sequence"/>
</dbReference>
<dbReference type="Pfam" id="PF01370">
    <property type="entry name" value="Epimerase"/>
    <property type="match status" value="1"/>
</dbReference>
<name>A0A0D0G4S2_LEVBR</name>
<sequence length="301" mass="32144">MKIFVTGATGIIGRAVVRELLQQNHQVLGLARTEQSAQELRNIGVFPISGSLGTPDVLLAMAQQADAVIHLGYPRDPTDFPHADSLDALAVSALAKGIGDSGKPLLLTSGNSMFNMPLTPHPATKQPQAPIHLPHKSIQLANRLIAQDQPVALIHLAPVVLSAASSPLLQKLRHIALQKGAAAYLGTGQNIWRSIQAADAAHLYVLVLNYLLQSSDSPQHHFLAATSDGGSLRAITTGIGQQVGVPTRALPETQSDWFGSLHDLLLLDTPRIQRPPFKWQPTVPTVLTDLITAGRQQELAG</sequence>
<dbReference type="Proteomes" id="UP000307074">
    <property type="component" value="Chromosome"/>
</dbReference>
<accession>A0A0D0G4S2</accession>
<protein>
    <submittedName>
        <fullName evidence="3">Oxidoreductase</fullName>
    </submittedName>
</protein>
<reference evidence="3 5" key="2">
    <citation type="submission" date="2018-07" db="EMBL/GenBank/DDBJ databases">
        <authorList>
            <person name="Feyereisen M."/>
        </authorList>
    </citation>
    <scope>NUCLEOTIDE SEQUENCE [LARGE SCALE GENOMIC DNA]</scope>
    <source>
        <strain evidence="3 5">UCCLBBS449</strain>
    </source>
</reference>
<reference evidence="2 4" key="1">
    <citation type="submission" date="2017-09" db="EMBL/GenBank/DDBJ databases">
        <title>Genome sequence of Lactobacillus brevis D7.</title>
        <authorList>
            <person name="Kwon M.-S."/>
            <person name="Lim S.K."/>
            <person name="Choi H.-J."/>
        </authorList>
    </citation>
    <scope>NUCLEOTIDE SEQUENCE [LARGE SCALE GENOMIC DNA]</scope>
    <source>
        <strain evidence="2 4">D7</strain>
    </source>
</reference>
<feature type="domain" description="NAD-dependent epimerase/dehydratase" evidence="1">
    <location>
        <begin position="3"/>
        <end position="73"/>
    </location>
</feature>
<gene>
    <name evidence="2" type="ORF">CNR29_01315</name>
    <name evidence="3" type="ORF">UCCLBBS449_0265</name>
</gene>
<dbReference type="PANTHER" id="PTHR48079:SF9">
    <property type="entry name" value="PUTATIVE-RELATED"/>
    <property type="match status" value="1"/>
</dbReference>
<dbReference type="AlphaFoldDB" id="A0A0D0G4S2"/>
<dbReference type="InterPro" id="IPR051783">
    <property type="entry name" value="NAD(P)-dependent_oxidoreduct"/>
</dbReference>
<dbReference type="Gene3D" id="3.40.50.720">
    <property type="entry name" value="NAD(P)-binding Rossmann-like Domain"/>
    <property type="match status" value="1"/>
</dbReference>
<evidence type="ECO:0000313" key="5">
    <source>
        <dbReference type="Proteomes" id="UP000307074"/>
    </source>
</evidence>
<dbReference type="PANTHER" id="PTHR48079">
    <property type="entry name" value="PROTEIN YEEZ"/>
    <property type="match status" value="1"/>
</dbReference>
<evidence type="ECO:0000313" key="2">
    <source>
        <dbReference type="EMBL" id="PBQ22722.1"/>
    </source>
</evidence>
<dbReference type="RefSeq" id="WP_042521908.1">
    <property type="nucleotide sequence ID" value="NZ_CP031198.1"/>
</dbReference>
<dbReference type="GO" id="GO:0004029">
    <property type="term" value="F:aldehyde dehydrogenase (NAD+) activity"/>
    <property type="evidence" value="ECO:0007669"/>
    <property type="project" value="TreeGrafter"/>
</dbReference>